<organism evidence="1 2">
    <name type="scientific">Microdochium bolleyi</name>
    <dbReference type="NCBI Taxonomy" id="196109"/>
    <lineage>
        <taxon>Eukaryota</taxon>
        <taxon>Fungi</taxon>
        <taxon>Dikarya</taxon>
        <taxon>Ascomycota</taxon>
        <taxon>Pezizomycotina</taxon>
        <taxon>Sordariomycetes</taxon>
        <taxon>Xylariomycetidae</taxon>
        <taxon>Xylariales</taxon>
        <taxon>Microdochiaceae</taxon>
        <taxon>Microdochium</taxon>
    </lineage>
</organism>
<dbReference type="PANTHER" id="PTHR46082:SF6">
    <property type="entry name" value="AAA+ ATPASE DOMAIN-CONTAINING PROTEIN-RELATED"/>
    <property type="match status" value="1"/>
</dbReference>
<feature type="non-terminal residue" evidence="1">
    <location>
        <position position="1"/>
    </location>
</feature>
<accession>A0A136IKE1</accession>
<dbReference type="PROSITE" id="PS50293">
    <property type="entry name" value="TPR_REGION"/>
    <property type="match status" value="1"/>
</dbReference>
<protein>
    <submittedName>
        <fullName evidence="1">Tetratricopeptide repeat-domain-containing protein</fullName>
    </submittedName>
</protein>
<evidence type="ECO:0000313" key="1">
    <source>
        <dbReference type="EMBL" id="KXJ85413.1"/>
    </source>
</evidence>
<dbReference type="EMBL" id="KQ964283">
    <property type="protein sequence ID" value="KXJ85413.1"/>
    <property type="molecule type" value="Genomic_DNA"/>
</dbReference>
<dbReference type="Proteomes" id="UP000070501">
    <property type="component" value="Unassembled WGS sequence"/>
</dbReference>
<dbReference type="Pfam" id="PF13424">
    <property type="entry name" value="TPR_12"/>
    <property type="match status" value="1"/>
</dbReference>
<dbReference type="SMART" id="SM00028">
    <property type="entry name" value="TPR"/>
    <property type="match status" value="2"/>
</dbReference>
<gene>
    <name evidence="1" type="ORF">Micbo1qcDRAFT_96486</name>
</gene>
<dbReference type="InParanoid" id="A0A136IKE1"/>
<proteinExistence type="predicted"/>
<dbReference type="InterPro" id="IPR053137">
    <property type="entry name" value="NLR-like"/>
</dbReference>
<dbReference type="SUPFAM" id="SSF48452">
    <property type="entry name" value="TPR-like"/>
    <property type="match status" value="1"/>
</dbReference>
<dbReference type="STRING" id="196109.A0A136IKE1"/>
<reference evidence="2" key="1">
    <citation type="submission" date="2016-02" db="EMBL/GenBank/DDBJ databases">
        <title>Draft genome sequence of Microdochium bolleyi, a fungal endophyte of beachgrass.</title>
        <authorList>
            <consortium name="DOE Joint Genome Institute"/>
            <person name="David A.S."/>
            <person name="May G."/>
            <person name="Haridas S."/>
            <person name="Lim J."/>
            <person name="Wang M."/>
            <person name="Labutti K."/>
            <person name="Lipzen A."/>
            <person name="Barry K."/>
            <person name="Grigoriev I.V."/>
        </authorList>
    </citation>
    <scope>NUCLEOTIDE SEQUENCE [LARGE SCALE GENOMIC DNA]</scope>
    <source>
        <strain evidence="2">J235TASD1</strain>
    </source>
</reference>
<sequence length="74" mass="8439">TVNNLGILYRNQGKLDEAEKMYLRALRGYEKALGPDHTSTLDTVNNLGNLYSHQGKLDEAEKMYLRALHGYERA</sequence>
<dbReference type="AlphaFoldDB" id="A0A136IKE1"/>
<dbReference type="Gene3D" id="1.25.40.10">
    <property type="entry name" value="Tetratricopeptide repeat domain"/>
    <property type="match status" value="1"/>
</dbReference>
<dbReference type="InterPro" id="IPR011990">
    <property type="entry name" value="TPR-like_helical_dom_sf"/>
</dbReference>
<dbReference type="PANTHER" id="PTHR46082">
    <property type="entry name" value="ATP/GTP-BINDING PROTEIN-RELATED"/>
    <property type="match status" value="1"/>
</dbReference>
<name>A0A136IKE1_9PEZI</name>
<dbReference type="InterPro" id="IPR019734">
    <property type="entry name" value="TPR_rpt"/>
</dbReference>
<feature type="non-terminal residue" evidence="1">
    <location>
        <position position="74"/>
    </location>
</feature>
<keyword evidence="2" id="KW-1185">Reference proteome</keyword>
<dbReference type="OrthoDB" id="626167at2759"/>
<evidence type="ECO:0000313" key="2">
    <source>
        <dbReference type="Proteomes" id="UP000070501"/>
    </source>
</evidence>